<dbReference type="InterPro" id="IPR001611">
    <property type="entry name" value="Leu-rich_rpt"/>
</dbReference>
<keyword evidence="2" id="KW-0677">Repeat</keyword>
<evidence type="ECO:0000256" key="1">
    <source>
        <dbReference type="ARBA" id="ARBA00022614"/>
    </source>
</evidence>
<dbReference type="AlphaFoldDB" id="A0A485PAG2"/>
<dbReference type="SUPFAM" id="SSF52058">
    <property type="entry name" value="L domain-like"/>
    <property type="match status" value="1"/>
</dbReference>
<evidence type="ECO:0000256" key="3">
    <source>
        <dbReference type="SAM" id="MobiDB-lite"/>
    </source>
</evidence>
<sequence length="339" mass="37141">MPSLPASCLLTQEAITRSNVKMKHVPALTDPGLAMLHLAEHEMARIPSRTFPGLPNLRRLDLSQNKLDARGLHPCAFKNLTRLKLDGNSLCTVPALQQLSECEGGPWGQGLTKPGLGRGAGGGLSRLPTLEVEGKQPQDGNISSLAFQPLHSLLYPGLDRNCLRTILPGLPASLQELYLGTSVVKEATEGMLNHSLGVLVLREDLLAPRAWIDLPRVLPPDLALCELYPDGHADAREGGLTRKDPESHKEGWLHCFRAWSQTSAPEFHLCDTPVAQDSNLIPTHLENSLIDRRRILPTAFSCMEPQGFRMLRLQPPGTLEEGSEEGRTDRGAMRRGRQG</sequence>
<dbReference type="InterPro" id="IPR003591">
    <property type="entry name" value="Leu-rich_rpt_typical-subtyp"/>
</dbReference>
<protein>
    <submittedName>
        <fullName evidence="4">Uncharacterized protein</fullName>
    </submittedName>
</protein>
<dbReference type="PANTHER" id="PTHR46544">
    <property type="entry name" value="EXTRACELLULAR MATRIX PROTEIN 2-RELATED"/>
    <property type="match status" value="1"/>
</dbReference>
<dbReference type="GO" id="GO:0070052">
    <property type="term" value="F:collagen V binding"/>
    <property type="evidence" value="ECO:0007669"/>
    <property type="project" value="TreeGrafter"/>
</dbReference>
<dbReference type="GO" id="GO:0030198">
    <property type="term" value="P:extracellular matrix organization"/>
    <property type="evidence" value="ECO:0007669"/>
    <property type="project" value="TreeGrafter"/>
</dbReference>
<dbReference type="GO" id="GO:0008201">
    <property type="term" value="F:heparin binding"/>
    <property type="evidence" value="ECO:0007669"/>
    <property type="project" value="TreeGrafter"/>
</dbReference>
<dbReference type="PROSITE" id="PS51450">
    <property type="entry name" value="LRR"/>
    <property type="match status" value="1"/>
</dbReference>
<dbReference type="PANTHER" id="PTHR46544:SF2">
    <property type="entry name" value="EXTRACELLULAR MATRIX PROTEIN 2-RELATED"/>
    <property type="match status" value="1"/>
</dbReference>
<dbReference type="Pfam" id="PF13855">
    <property type="entry name" value="LRR_8"/>
    <property type="match status" value="1"/>
</dbReference>
<organism evidence="4 5">
    <name type="scientific">Lynx pardinus</name>
    <name type="common">Iberian lynx</name>
    <name type="synonym">Felis pardina</name>
    <dbReference type="NCBI Taxonomy" id="191816"/>
    <lineage>
        <taxon>Eukaryota</taxon>
        <taxon>Metazoa</taxon>
        <taxon>Chordata</taxon>
        <taxon>Craniata</taxon>
        <taxon>Vertebrata</taxon>
        <taxon>Euteleostomi</taxon>
        <taxon>Mammalia</taxon>
        <taxon>Eutheria</taxon>
        <taxon>Laurasiatheria</taxon>
        <taxon>Carnivora</taxon>
        <taxon>Feliformia</taxon>
        <taxon>Felidae</taxon>
        <taxon>Felinae</taxon>
        <taxon>Lynx</taxon>
    </lineage>
</organism>
<evidence type="ECO:0000313" key="5">
    <source>
        <dbReference type="Proteomes" id="UP000386466"/>
    </source>
</evidence>
<reference evidence="4 5" key="1">
    <citation type="submission" date="2019-01" db="EMBL/GenBank/DDBJ databases">
        <authorList>
            <person name="Alioto T."/>
            <person name="Alioto T."/>
        </authorList>
    </citation>
    <scope>NUCLEOTIDE SEQUENCE [LARGE SCALE GENOMIC DNA]</scope>
</reference>
<dbReference type="Gene3D" id="3.80.10.10">
    <property type="entry name" value="Ribonuclease Inhibitor"/>
    <property type="match status" value="1"/>
</dbReference>
<dbReference type="InterPro" id="IPR043184">
    <property type="entry name" value="ECM2"/>
</dbReference>
<dbReference type="InterPro" id="IPR032675">
    <property type="entry name" value="LRR_dom_sf"/>
</dbReference>
<proteinExistence type="predicted"/>
<dbReference type="EMBL" id="CAAGRJ010030739">
    <property type="protein sequence ID" value="VFV41697.1"/>
    <property type="molecule type" value="Genomic_DNA"/>
</dbReference>
<dbReference type="SMART" id="SM00369">
    <property type="entry name" value="LRR_TYP"/>
    <property type="match status" value="2"/>
</dbReference>
<dbReference type="Proteomes" id="UP000386466">
    <property type="component" value="Unassembled WGS sequence"/>
</dbReference>
<dbReference type="GO" id="GO:0031012">
    <property type="term" value="C:extracellular matrix"/>
    <property type="evidence" value="ECO:0007669"/>
    <property type="project" value="TreeGrafter"/>
</dbReference>
<evidence type="ECO:0000256" key="2">
    <source>
        <dbReference type="ARBA" id="ARBA00022737"/>
    </source>
</evidence>
<evidence type="ECO:0000313" key="4">
    <source>
        <dbReference type="EMBL" id="VFV41697.1"/>
    </source>
</evidence>
<dbReference type="GO" id="GO:0010811">
    <property type="term" value="P:positive regulation of cell-substrate adhesion"/>
    <property type="evidence" value="ECO:0007669"/>
    <property type="project" value="TreeGrafter"/>
</dbReference>
<accession>A0A485PAG2</accession>
<gene>
    <name evidence="4" type="ORF">LYPA_23C017546</name>
</gene>
<keyword evidence="1" id="KW-0433">Leucine-rich repeat</keyword>
<name>A0A485PAG2_LYNPA</name>
<feature type="region of interest" description="Disordered" evidence="3">
    <location>
        <begin position="314"/>
        <end position="339"/>
    </location>
</feature>
<keyword evidence="5" id="KW-1185">Reference proteome</keyword>